<sequence length="124" mass="14497">MKSYMKEEKSTRAERIKVFLSWLISVTSQFRYKDDHCHLSPRCRPFPALLRSDSHQPAAAQSGPRPTRRINAHILNWVRKRERGLSLWDLARPTRHIPSHNAALSTTAQQPWQGAEKKSRRRTD</sequence>
<dbReference type="EMBL" id="JAFHDT010000009">
    <property type="protein sequence ID" value="KAI7805329.1"/>
    <property type="molecule type" value="Genomic_DNA"/>
</dbReference>
<feature type="region of interest" description="Disordered" evidence="1">
    <location>
        <begin position="99"/>
        <end position="124"/>
    </location>
</feature>
<evidence type="ECO:0000313" key="2">
    <source>
        <dbReference type="EMBL" id="KAI7805329.1"/>
    </source>
</evidence>
<accession>A0A9W7WNA7</accession>
<gene>
    <name evidence="2" type="ORF">IRJ41_004836</name>
</gene>
<dbReference type="AlphaFoldDB" id="A0A9W7WNA7"/>
<keyword evidence="3" id="KW-1185">Reference proteome</keyword>
<evidence type="ECO:0000313" key="3">
    <source>
        <dbReference type="Proteomes" id="UP001059041"/>
    </source>
</evidence>
<name>A0A9W7WNA7_TRIRA</name>
<proteinExistence type="predicted"/>
<feature type="compositionally biased region" description="Polar residues" evidence="1">
    <location>
        <begin position="102"/>
        <end position="112"/>
    </location>
</feature>
<organism evidence="2 3">
    <name type="scientific">Triplophysa rosa</name>
    <name type="common">Cave loach</name>
    <dbReference type="NCBI Taxonomy" id="992332"/>
    <lineage>
        <taxon>Eukaryota</taxon>
        <taxon>Metazoa</taxon>
        <taxon>Chordata</taxon>
        <taxon>Craniata</taxon>
        <taxon>Vertebrata</taxon>
        <taxon>Euteleostomi</taxon>
        <taxon>Actinopterygii</taxon>
        <taxon>Neopterygii</taxon>
        <taxon>Teleostei</taxon>
        <taxon>Ostariophysi</taxon>
        <taxon>Cypriniformes</taxon>
        <taxon>Nemacheilidae</taxon>
        <taxon>Triplophysa</taxon>
    </lineage>
</organism>
<reference evidence="2" key="1">
    <citation type="submission" date="2021-02" db="EMBL/GenBank/DDBJ databases">
        <title>Comparative genomics reveals that relaxation of natural selection precedes convergent phenotypic evolution of cavefish.</title>
        <authorList>
            <person name="Peng Z."/>
        </authorList>
    </citation>
    <scope>NUCLEOTIDE SEQUENCE</scope>
    <source>
        <tissue evidence="2">Muscle</tissue>
    </source>
</reference>
<dbReference type="Proteomes" id="UP001059041">
    <property type="component" value="Linkage Group LG9"/>
</dbReference>
<protein>
    <submittedName>
        <fullName evidence="2">Uncharacterized protein</fullName>
    </submittedName>
</protein>
<comment type="caution">
    <text evidence="2">The sequence shown here is derived from an EMBL/GenBank/DDBJ whole genome shotgun (WGS) entry which is preliminary data.</text>
</comment>
<evidence type="ECO:0000256" key="1">
    <source>
        <dbReference type="SAM" id="MobiDB-lite"/>
    </source>
</evidence>